<keyword evidence="1" id="KW-0677">Repeat</keyword>
<feature type="transmembrane region" description="Helical" evidence="2">
    <location>
        <begin position="45"/>
        <end position="67"/>
    </location>
</feature>
<evidence type="ECO:0000256" key="2">
    <source>
        <dbReference type="SAM" id="Phobius"/>
    </source>
</evidence>
<feature type="domain" description="SLH" evidence="3">
    <location>
        <begin position="128"/>
        <end position="192"/>
    </location>
</feature>
<keyword evidence="5" id="KW-1185">Reference proteome</keyword>
<keyword evidence="2" id="KW-0812">Transmembrane</keyword>
<dbReference type="InterPro" id="IPR001119">
    <property type="entry name" value="SLH_dom"/>
</dbReference>
<proteinExistence type="predicted"/>
<accession>A0A3E2B0N6</accession>
<dbReference type="Proteomes" id="UP000260649">
    <property type="component" value="Unassembled WGS sequence"/>
</dbReference>
<dbReference type="Pfam" id="PF00395">
    <property type="entry name" value="SLH"/>
    <property type="match status" value="2"/>
</dbReference>
<evidence type="ECO:0000313" key="5">
    <source>
        <dbReference type="Proteomes" id="UP000260649"/>
    </source>
</evidence>
<gene>
    <name evidence="4" type="ORF">DV520_11910</name>
</gene>
<protein>
    <recommendedName>
        <fullName evidence="3">SLH domain-containing protein</fullName>
    </recommendedName>
</protein>
<organism evidence="4 5">
    <name type="scientific">Evtepia gabavorous</name>
    <dbReference type="NCBI Taxonomy" id="2211183"/>
    <lineage>
        <taxon>Bacteria</taxon>
        <taxon>Bacillati</taxon>
        <taxon>Bacillota</taxon>
        <taxon>Clostridia</taxon>
        <taxon>Eubacteriales</taxon>
        <taxon>Evtepia</taxon>
    </lineage>
</organism>
<dbReference type="EMBL" id="QQRQ01000049">
    <property type="protein sequence ID" value="RFT05572.1"/>
    <property type="molecule type" value="Genomic_DNA"/>
</dbReference>
<keyword evidence="2" id="KW-0472">Membrane</keyword>
<comment type="caution">
    <text evidence="4">The sequence shown here is derived from an EMBL/GenBank/DDBJ whole genome shotgun (WGS) entry which is preliminary data.</text>
</comment>
<evidence type="ECO:0000256" key="1">
    <source>
        <dbReference type="ARBA" id="ARBA00022737"/>
    </source>
</evidence>
<dbReference type="AlphaFoldDB" id="A0A3E2B0N6"/>
<keyword evidence="2" id="KW-1133">Transmembrane helix</keyword>
<reference evidence="4 5" key="1">
    <citation type="submission" date="2018-07" db="EMBL/GenBank/DDBJ databases">
        <title>GABA Modulating Bacteria of the Human Gut Microbiota.</title>
        <authorList>
            <person name="Strandwitz P."/>
            <person name="Kim K.H."/>
            <person name="Terekhova D."/>
            <person name="Liu J.K."/>
            <person name="Sharma A."/>
            <person name="Levering J."/>
            <person name="Mcdonald D."/>
            <person name="Dietrich D."/>
            <person name="Ramadhar T.R."/>
            <person name="Lekbua A."/>
            <person name="Mroue N."/>
            <person name="Liston C."/>
            <person name="Stewart E.J."/>
            <person name="Dubin M.J."/>
            <person name="Zengler K."/>
            <person name="Knight R."/>
            <person name="Gilbert J.A."/>
            <person name="Clardy J."/>
            <person name="Lewis K."/>
        </authorList>
    </citation>
    <scope>NUCLEOTIDE SEQUENCE [LARGE SCALE GENOMIC DNA]</scope>
    <source>
        <strain evidence="4 5">KLE1738</strain>
    </source>
</reference>
<evidence type="ECO:0000259" key="3">
    <source>
        <dbReference type="PROSITE" id="PS51272"/>
    </source>
</evidence>
<name>A0A3E2B0N6_9FIRM</name>
<dbReference type="OrthoDB" id="1856031at2"/>
<evidence type="ECO:0000313" key="4">
    <source>
        <dbReference type="EMBL" id="RFT05572.1"/>
    </source>
</evidence>
<dbReference type="PROSITE" id="PS51272">
    <property type="entry name" value="SLH"/>
    <property type="match status" value="2"/>
</dbReference>
<feature type="domain" description="SLH" evidence="3">
    <location>
        <begin position="62"/>
        <end position="125"/>
    </location>
</feature>
<sequence length="1053" mass="111465">MENFAPYVQHISSYFSSNAVGVPCKIRGKLLGKALEDKEFPQKKVLSLVLCVAVMLSVMVMGAGAAFSDQDKIENTEAVNMCTALNIIGGYPDGSYKPEGNIKRSEITKMICVALNGGKEPNVSTNTTPTFSDVRGTNAAWAEGYIESCVAQGIISGVGGGRFSPNGNVTGTQLAKMLLVSLGYNANTEGFVGNAWATNVNVIASQKGLYEGLERMDTSAALTRDNAAQMVWNAMNAYEVEYKTTIVTDENGKLETIVTVQDKVVGSNNDKITLLEDKYEAKTFTGTFDGNDKTISTLKDGQIQVEGMNNKTPSESVTAKFTYDFDLKYIGEEVSVLYKDSTNSGTRYQPDDNDTIYGVVVTGNTSVVNATVDDIDGDYNTAGKVSISDTSYKVAKEGKIVTNLVNVDTGAPWATQTAGVSDIEELSKANGDTVKFVLDDQNEIVSVYVTTTDLYKVTAVSGSKVSISGIGTIDTAENGTSVYDGVAKDDVVAVTKLYQDKPADATFVIEKAEAVSGTVTAYNAKTITLEGTVYDVYNEANYKSGLTDDAVTKLSSDDLDKEFTLYLVNGYVRAVQKGSEDMNNYAIVTDVNSGVLDSTFNEPKAELLFADGTKKTVVLHKDSTLYTTSSEHNDTAFTKTNKVDTALEKGEIVKYAEMSNGQYKIEEAVKAETYTATDTAANFYDKDTKALKGIVTDGNCPLFYTTADGEYKVANIRTLDDIDLSSGGKQTAYVTNDGKVVAAFVALAGKPSGASDDTLYGIITDDGQVTSKNGDPYTMFTVWTGEETTVYVEGDTVSSLNKGALVSFDKSADDTYDQSDFTILDGTNTAKGQAIAVSDYSEADQTITFANALKLEGGAYVEDGKTTKAIDEDAKIVYIDADNQTKGDDGMGITSFDGTTGYANALIVYEGGVATNKIVAIIVNTNSDTNVLGKTDVMGTKTVTAPGSVTMTNANGLTASAVADKQTAVKGEAITYTVTFSGTTTAATKVMFTAGSNSTVDTAKCVVTGNWVAQSATQANIATTKDGTGTVTFKVIANGSGSVGAPTIAVANQ</sequence>